<dbReference type="SUPFAM" id="SSF55347">
    <property type="entry name" value="Glyceraldehyde-3-phosphate dehydrogenase-like, C-terminal domain"/>
    <property type="match status" value="1"/>
</dbReference>
<dbReference type="GO" id="GO:0000166">
    <property type="term" value="F:nucleotide binding"/>
    <property type="evidence" value="ECO:0007669"/>
    <property type="project" value="InterPro"/>
</dbReference>
<dbReference type="PANTHER" id="PTHR43377:SF12">
    <property type="entry name" value="BINDING ROSSMANN FOLD OXIDOREDUCTASE, PUTATIVE (AFU_ORTHOLOGUE AFUA_3G11840)-RELATED"/>
    <property type="match status" value="1"/>
</dbReference>
<gene>
    <name evidence="3" type="ORF">K402DRAFT_466898</name>
</gene>
<name>A0A6G1GN87_9PEZI</name>
<dbReference type="InterPro" id="IPR036291">
    <property type="entry name" value="NAD(P)-bd_dom_sf"/>
</dbReference>
<feature type="compositionally biased region" description="Low complexity" evidence="1">
    <location>
        <begin position="419"/>
        <end position="440"/>
    </location>
</feature>
<feature type="region of interest" description="Disordered" evidence="1">
    <location>
        <begin position="1"/>
        <end position="20"/>
    </location>
</feature>
<keyword evidence="4" id="KW-1185">Reference proteome</keyword>
<protein>
    <submittedName>
        <fullName evidence="3">NAD(P)-binding protein</fullName>
    </submittedName>
</protein>
<dbReference type="Gene3D" id="3.40.50.720">
    <property type="entry name" value="NAD(P)-binding Rossmann-like Domain"/>
    <property type="match status" value="1"/>
</dbReference>
<dbReference type="SUPFAM" id="SSF51735">
    <property type="entry name" value="NAD(P)-binding Rossmann-fold domains"/>
    <property type="match status" value="1"/>
</dbReference>
<dbReference type="Pfam" id="PF01408">
    <property type="entry name" value="GFO_IDH_MocA"/>
    <property type="match status" value="1"/>
</dbReference>
<dbReference type="EMBL" id="ML977186">
    <property type="protein sequence ID" value="KAF1982280.1"/>
    <property type="molecule type" value="Genomic_DNA"/>
</dbReference>
<evidence type="ECO:0000313" key="4">
    <source>
        <dbReference type="Proteomes" id="UP000800041"/>
    </source>
</evidence>
<dbReference type="PANTHER" id="PTHR43377">
    <property type="entry name" value="BILIVERDIN REDUCTASE A"/>
    <property type="match status" value="1"/>
</dbReference>
<sequence length="581" mass="64799">MSPPSTPAPPSQSLPQVPPSAPHILIIGAGSRGHSYSRAVVSNTLLGVPGRISCIAEPIAFKRRQLGRKFVWGDREPRPREEFEGWRDWVRYEEVRRRRVAAGEIVEGGEEGEEEVDELGRIMRDGKEVERGVDAVIICVLDELHREVVEGIAHLGLHVLCEKPLATSLEDTLRIYRALKPKDDQEQKTIFGICHVLRYSPHNMLLRELVREQKVVGEVLSIEHTEPVGWWHFSHSYVRGNWRSEETTAPSLLTKSCHDIDFILWMLCSPSSSDPPDTPPHLPSTIASSGSLKLFRRKMKPAAAGNTTNCLSCPIEPDCIYSAKKIYLDRHLGKGDTGWPVKVVDPEIEDLFTNRGKEAAEERLLERLAEDYDDDTPKEEVDRRGWYGRCVWESDNNVCDDQTVSMTWDDEELPLPPQAAASTSANGTNGANNHHGATTARKPRTAKSATFHQIAQTLAQCDRRGRIYGTLGELSYDSHTITVHSFTTGLTTVHTPSTTTMRGHGGGDDGLVRVFVEAVAKVRNEGWKAEEAQRRYLGAGVEEVVRSHVAVWAAEEGRRKGAVVGWGDFWREHVEGGRDVA</sequence>
<dbReference type="Gene3D" id="3.30.360.10">
    <property type="entry name" value="Dihydrodipicolinate Reductase, domain 2"/>
    <property type="match status" value="1"/>
</dbReference>
<reference evidence="3" key="1">
    <citation type="journal article" date="2020" name="Stud. Mycol.">
        <title>101 Dothideomycetes genomes: a test case for predicting lifestyles and emergence of pathogens.</title>
        <authorList>
            <person name="Haridas S."/>
            <person name="Albert R."/>
            <person name="Binder M."/>
            <person name="Bloem J."/>
            <person name="Labutti K."/>
            <person name="Salamov A."/>
            <person name="Andreopoulos B."/>
            <person name="Baker S."/>
            <person name="Barry K."/>
            <person name="Bills G."/>
            <person name="Bluhm B."/>
            <person name="Cannon C."/>
            <person name="Castanera R."/>
            <person name="Culley D."/>
            <person name="Daum C."/>
            <person name="Ezra D."/>
            <person name="Gonzalez J."/>
            <person name="Henrissat B."/>
            <person name="Kuo A."/>
            <person name="Liang C."/>
            <person name="Lipzen A."/>
            <person name="Lutzoni F."/>
            <person name="Magnuson J."/>
            <person name="Mondo S."/>
            <person name="Nolan M."/>
            <person name="Ohm R."/>
            <person name="Pangilinan J."/>
            <person name="Park H.-J."/>
            <person name="Ramirez L."/>
            <person name="Alfaro M."/>
            <person name="Sun H."/>
            <person name="Tritt A."/>
            <person name="Yoshinaga Y."/>
            <person name="Zwiers L.-H."/>
            <person name="Turgeon B."/>
            <person name="Goodwin S."/>
            <person name="Spatafora J."/>
            <person name="Crous P."/>
            <person name="Grigoriev I."/>
        </authorList>
    </citation>
    <scope>NUCLEOTIDE SEQUENCE</scope>
    <source>
        <strain evidence="3">CBS 113979</strain>
    </source>
</reference>
<evidence type="ECO:0000256" key="1">
    <source>
        <dbReference type="SAM" id="MobiDB-lite"/>
    </source>
</evidence>
<proteinExistence type="predicted"/>
<feature type="region of interest" description="Disordered" evidence="1">
    <location>
        <begin position="415"/>
        <end position="449"/>
    </location>
</feature>
<accession>A0A6G1GN87</accession>
<dbReference type="AlphaFoldDB" id="A0A6G1GN87"/>
<dbReference type="OrthoDB" id="2129491at2759"/>
<organism evidence="3 4">
    <name type="scientific">Aulographum hederae CBS 113979</name>
    <dbReference type="NCBI Taxonomy" id="1176131"/>
    <lineage>
        <taxon>Eukaryota</taxon>
        <taxon>Fungi</taxon>
        <taxon>Dikarya</taxon>
        <taxon>Ascomycota</taxon>
        <taxon>Pezizomycotina</taxon>
        <taxon>Dothideomycetes</taxon>
        <taxon>Pleosporomycetidae</taxon>
        <taxon>Aulographales</taxon>
        <taxon>Aulographaceae</taxon>
    </lineage>
</organism>
<evidence type="ECO:0000313" key="3">
    <source>
        <dbReference type="EMBL" id="KAF1982280.1"/>
    </source>
</evidence>
<feature type="domain" description="Gfo/Idh/MocA-like oxidoreductase N-terminal" evidence="2">
    <location>
        <begin position="130"/>
        <end position="183"/>
    </location>
</feature>
<evidence type="ECO:0000259" key="2">
    <source>
        <dbReference type="Pfam" id="PF01408"/>
    </source>
</evidence>
<dbReference type="InterPro" id="IPR000683">
    <property type="entry name" value="Gfo/Idh/MocA-like_OxRdtase_N"/>
</dbReference>
<dbReference type="InterPro" id="IPR051450">
    <property type="entry name" value="Gfo/Idh/MocA_Oxidoreductases"/>
</dbReference>
<dbReference type="Proteomes" id="UP000800041">
    <property type="component" value="Unassembled WGS sequence"/>
</dbReference>